<organism evidence="3 4">
    <name type="scientific">Chlamydia avium</name>
    <dbReference type="NCBI Taxonomy" id="1457141"/>
    <lineage>
        <taxon>Bacteria</taxon>
        <taxon>Pseudomonadati</taxon>
        <taxon>Chlamydiota</taxon>
        <taxon>Chlamydiia</taxon>
        <taxon>Chlamydiales</taxon>
        <taxon>Chlamydiaceae</taxon>
        <taxon>Chlamydia/Chlamydophila group</taxon>
        <taxon>Chlamydia</taxon>
    </lineage>
</organism>
<dbReference type="SMART" id="SM00257">
    <property type="entry name" value="LysM"/>
    <property type="match status" value="1"/>
</dbReference>
<name>A0ABN0MT86_9CHLA</name>
<protein>
    <submittedName>
        <fullName evidence="3">LysM domain protein</fullName>
    </submittedName>
</protein>
<comment type="caution">
    <text evidence="3">The sequence shown here is derived from an EMBL/GenBank/DDBJ whole genome shotgun (WGS) entry which is preliminary data.</text>
</comment>
<dbReference type="SUPFAM" id="SSF54106">
    <property type="entry name" value="LysM domain"/>
    <property type="match status" value="1"/>
</dbReference>
<feature type="coiled-coil region" evidence="1">
    <location>
        <begin position="31"/>
        <end position="72"/>
    </location>
</feature>
<dbReference type="Gene3D" id="3.10.350.10">
    <property type="entry name" value="LysM domain"/>
    <property type="match status" value="1"/>
</dbReference>
<dbReference type="PROSITE" id="PS51782">
    <property type="entry name" value="LYSM"/>
    <property type="match status" value="1"/>
</dbReference>
<proteinExistence type="predicted"/>
<evidence type="ECO:0000313" key="4">
    <source>
        <dbReference type="Proteomes" id="UP000014821"/>
    </source>
</evidence>
<accession>A0ABN0MT86</accession>
<sequence>MHVNVSYLFLGLFCGLLGSIPGFAAGKNPAMQTLLAEIEDASAKLLCHESEMQILAERLDEQDSKIQQLESIQPEGISKKIQQLEIEQKTLAKTLSVLAASIKDIQATLQQKLEIMQKDYKTLSQDIRLLRRSLLALVDGSSETYPDFSEAIPAHIHVVQPGENLGKIATKYKISVEELKKLNKLSSDIIYVNQKLCLPKNKK</sequence>
<dbReference type="CDD" id="cd00118">
    <property type="entry name" value="LysM"/>
    <property type="match status" value="1"/>
</dbReference>
<evidence type="ECO:0000259" key="2">
    <source>
        <dbReference type="PROSITE" id="PS51782"/>
    </source>
</evidence>
<feature type="coiled-coil region" evidence="1">
    <location>
        <begin position="106"/>
        <end position="133"/>
    </location>
</feature>
<keyword evidence="1" id="KW-0175">Coiled coil</keyword>
<dbReference type="Pfam" id="PF01476">
    <property type="entry name" value="LysM"/>
    <property type="match status" value="1"/>
</dbReference>
<dbReference type="RefSeq" id="WP_020359160.1">
    <property type="nucleotide sequence ID" value="NZ_KE360587.1"/>
</dbReference>
<evidence type="ECO:0000313" key="3">
    <source>
        <dbReference type="EMBL" id="EPP38693.1"/>
    </source>
</evidence>
<dbReference type="PANTHER" id="PTHR33734:SF22">
    <property type="entry name" value="MEMBRANE-BOUND LYTIC MUREIN TRANSGLYCOSYLASE D"/>
    <property type="match status" value="1"/>
</dbReference>
<dbReference type="EMBL" id="ATND01000001">
    <property type="protein sequence ID" value="EPP38693.1"/>
    <property type="molecule type" value="Genomic_DNA"/>
</dbReference>
<dbReference type="InterPro" id="IPR036779">
    <property type="entry name" value="LysM_dom_sf"/>
</dbReference>
<feature type="domain" description="LysM" evidence="2">
    <location>
        <begin position="155"/>
        <end position="198"/>
    </location>
</feature>
<dbReference type="PANTHER" id="PTHR33734">
    <property type="entry name" value="LYSM DOMAIN-CONTAINING GPI-ANCHORED PROTEIN 2"/>
    <property type="match status" value="1"/>
</dbReference>
<evidence type="ECO:0000256" key="1">
    <source>
        <dbReference type="SAM" id="Coils"/>
    </source>
</evidence>
<gene>
    <name evidence="3" type="ORF">CP10881SC42_0187</name>
</gene>
<dbReference type="Proteomes" id="UP000014821">
    <property type="component" value="Unassembled WGS sequence"/>
</dbReference>
<reference evidence="3" key="1">
    <citation type="submission" date="2013-04" db="EMBL/GenBank/DDBJ databases">
        <title>Genome sequence of Chlamydia psittaci 10_881_SC42.</title>
        <authorList>
            <person name="Huot-Creasy H."/>
            <person name="McCracken C.L."/>
            <person name="Humphries M."/>
            <person name="Sachse K."/>
            <person name="Laroucau K."/>
            <person name="Bavoil P."/>
            <person name="Myers G.S."/>
        </authorList>
    </citation>
    <scope>NUCLEOTIDE SEQUENCE [LARGE SCALE GENOMIC DNA]</scope>
    <source>
        <strain evidence="3">10_881_SC42</strain>
    </source>
</reference>
<dbReference type="InterPro" id="IPR018392">
    <property type="entry name" value="LysM"/>
</dbReference>
<keyword evidence="4" id="KW-1185">Reference proteome</keyword>